<dbReference type="GO" id="GO:0003677">
    <property type="term" value="F:DNA binding"/>
    <property type="evidence" value="ECO:0007669"/>
    <property type="project" value="UniProtKB-UniRule"/>
</dbReference>
<dbReference type="InterPro" id="IPR009057">
    <property type="entry name" value="Homeodomain-like_sf"/>
</dbReference>
<dbReference type="PROSITE" id="PS50977">
    <property type="entry name" value="HTH_TETR_2"/>
    <property type="match status" value="1"/>
</dbReference>
<evidence type="ECO:0000313" key="4">
    <source>
        <dbReference type="EMBL" id="MBN9644530.1"/>
    </source>
</evidence>
<feature type="DNA-binding region" description="H-T-H motif" evidence="2">
    <location>
        <begin position="30"/>
        <end position="49"/>
    </location>
</feature>
<protein>
    <submittedName>
        <fullName evidence="4">TetR family transcriptional regulator</fullName>
    </submittedName>
</protein>
<feature type="domain" description="HTH tetR-type" evidence="3">
    <location>
        <begin position="7"/>
        <end position="67"/>
    </location>
</feature>
<gene>
    <name evidence="4" type="ORF">JZY06_07890</name>
</gene>
<organism evidence="4 5">
    <name type="scientific">Corynebacterium mendelii</name>
    <dbReference type="NCBI Taxonomy" id="2765362"/>
    <lineage>
        <taxon>Bacteria</taxon>
        <taxon>Bacillati</taxon>
        <taxon>Actinomycetota</taxon>
        <taxon>Actinomycetes</taxon>
        <taxon>Mycobacteriales</taxon>
        <taxon>Corynebacteriaceae</taxon>
        <taxon>Corynebacterium</taxon>
    </lineage>
</organism>
<accession>A0A939E080</accession>
<dbReference type="Pfam" id="PF00440">
    <property type="entry name" value="TetR_N"/>
    <property type="match status" value="1"/>
</dbReference>
<dbReference type="SUPFAM" id="SSF46689">
    <property type="entry name" value="Homeodomain-like"/>
    <property type="match status" value="1"/>
</dbReference>
<dbReference type="InterPro" id="IPR001647">
    <property type="entry name" value="HTH_TetR"/>
</dbReference>
<dbReference type="Gene3D" id="1.10.357.10">
    <property type="entry name" value="Tetracycline Repressor, domain 2"/>
    <property type="match status" value="1"/>
</dbReference>
<sequence>MTRSHPGRPARINREMIEKAVIEVGFDRVSTTSVARHLGVEQSSLYRHINSRRGLLLAAISRVVDDTDFVIDHSSWREYLREIAERVWVMLNSHPGMAGVIFELDSPPPEQTSSLTATAVEVLIDYGFNPRQALLILETILDITCSSIHKLEHADEHMHNTPAGQWEPATGRQLDSNAFGAMRADHYQWWSDRIDITLDGAAAQLTR</sequence>
<dbReference type="EMBL" id="JAFLEQ010000014">
    <property type="protein sequence ID" value="MBN9644530.1"/>
    <property type="molecule type" value="Genomic_DNA"/>
</dbReference>
<evidence type="ECO:0000256" key="2">
    <source>
        <dbReference type="PROSITE-ProRule" id="PRU00335"/>
    </source>
</evidence>
<name>A0A939E080_9CORY</name>
<dbReference type="SUPFAM" id="SSF48498">
    <property type="entry name" value="Tetracyclin repressor-like, C-terminal domain"/>
    <property type="match status" value="1"/>
</dbReference>
<dbReference type="AlphaFoldDB" id="A0A939E080"/>
<dbReference type="RefSeq" id="WP_207279012.1">
    <property type="nucleotide sequence ID" value="NZ_JAFLEQ010000014.1"/>
</dbReference>
<evidence type="ECO:0000256" key="1">
    <source>
        <dbReference type="ARBA" id="ARBA00023125"/>
    </source>
</evidence>
<reference evidence="4" key="1">
    <citation type="submission" date="2021-03" db="EMBL/GenBank/DDBJ databases">
        <authorList>
            <person name="Sun Q."/>
        </authorList>
    </citation>
    <scope>NUCLEOTIDE SEQUENCE</scope>
    <source>
        <strain evidence="4">CCM 8862</strain>
    </source>
</reference>
<proteinExistence type="predicted"/>
<evidence type="ECO:0000313" key="5">
    <source>
        <dbReference type="Proteomes" id="UP000664332"/>
    </source>
</evidence>
<comment type="caution">
    <text evidence="4">The sequence shown here is derived from an EMBL/GenBank/DDBJ whole genome shotgun (WGS) entry which is preliminary data.</text>
</comment>
<dbReference type="Gene3D" id="1.10.10.60">
    <property type="entry name" value="Homeodomain-like"/>
    <property type="match status" value="1"/>
</dbReference>
<dbReference type="Proteomes" id="UP000664332">
    <property type="component" value="Unassembled WGS sequence"/>
</dbReference>
<dbReference type="InterPro" id="IPR036271">
    <property type="entry name" value="Tet_transcr_reg_TetR-rel_C_sf"/>
</dbReference>
<keyword evidence="5" id="KW-1185">Reference proteome</keyword>
<evidence type="ECO:0000259" key="3">
    <source>
        <dbReference type="PROSITE" id="PS50977"/>
    </source>
</evidence>
<keyword evidence="1 2" id="KW-0238">DNA-binding</keyword>